<keyword evidence="1" id="KW-0812">Transmembrane</keyword>
<evidence type="ECO:0000256" key="1">
    <source>
        <dbReference type="SAM" id="Phobius"/>
    </source>
</evidence>
<sequence length="65" mass="7318">MELLTRSETTKSVFAEPATAAGTCSLGTNMLKEEILFFVFHWWSIQTLAVVIFHLAGLLLWFVEA</sequence>
<protein>
    <submittedName>
        <fullName evidence="2">Uncharacterized protein</fullName>
    </submittedName>
</protein>
<dbReference type="AlphaFoldDB" id="A0A0E9XDH8"/>
<reference evidence="2" key="2">
    <citation type="journal article" date="2015" name="Fish Shellfish Immunol.">
        <title>Early steps in the European eel (Anguilla anguilla)-Vibrio vulnificus interaction in the gills: Role of the RtxA13 toxin.</title>
        <authorList>
            <person name="Callol A."/>
            <person name="Pajuelo D."/>
            <person name="Ebbesson L."/>
            <person name="Teles M."/>
            <person name="MacKenzie S."/>
            <person name="Amaro C."/>
        </authorList>
    </citation>
    <scope>NUCLEOTIDE SEQUENCE</scope>
</reference>
<name>A0A0E9XDH8_ANGAN</name>
<organism evidence="2">
    <name type="scientific">Anguilla anguilla</name>
    <name type="common">European freshwater eel</name>
    <name type="synonym">Muraena anguilla</name>
    <dbReference type="NCBI Taxonomy" id="7936"/>
    <lineage>
        <taxon>Eukaryota</taxon>
        <taxon>Metazoa</taxon>
        <taxon>Chordata</taxon>
        <taxon>Craniata</taxon>
        <taxon>Vertebrata</taxon>
        <taxon>Euteleostomi</taxon>
        <taxon>Actinopterygii</taxon>
        <taxon>Neopterygii</taxon>
        <taxon>Teleostei</taxon>
        <taxon>Anguilliformes</taxon>
        <taxon>Anguillidae</taxon>
        <taxon>Anguilla</taxon>
    </lineage>
</organism>
<proteinExistence type="predicted"/>
<keyword evidence="1" id="KW-1133">Transmembrane helix</keyword>
<keyword evidence="1" id="KW-0472">Membrane</keyword>
<evidence type="ECO:0000313" key="2">
    <source>
        <dbReference type="EMBL" id="JAI00720.1"/>
    </source>
</evidence>
<accession>A0A0E9XDH8</accession>
<dbReference type="EMBL" id="GBXM01007858">
    <property type="protein sequence ID" value="JAI00720.1"/>
    <property type="molecule type" value="Transcribed_RNA"/>
</dbReference>
<feature type="transmembrane region" description="Helical" evidence="1">
    <location>
        <begin position="40"/>
        <end position="63"/>
    </location>
</feature>
<reference evidence="2" key="1">
    <citation type="submission" date="2014-11" db="EMBL/GenBank/DDBJ databases">
        <authorList>
            <person name="Amaro Gonzalez C."/>
        </authorList>
    </citation>
    <scope>NUCLEOTIDE SEQUENCE</scope>
</reference>